<organism evidence="1 2">
    <name type="scientific">Paxillus rubicundulus Ve08.2h10</name>
    <dbReference type="NCBI Taxonomy" id="930991"/>
    <lineage>
        <taxon>Eukaryota</taxon>
        <taxon>Fungi</taxon>
        <taxon>Dikarya</taxon>
        <taxon>Basidiomycota</taxon>
        <taxon>Agaricomycotina</taxon>
        <taxon>Agaricomycetes</taxon>
        <taxon>Agaricomycetidae</taxon>
        <taxon>Boletales</taxon>
        <taxon>Paxilineae</taxon>
        <taxon>Paxillaceae</taxon>
        <taxon>Paxillus</taxon>
    </lineage>
</organism>
<reference evidence="1 2" key="1">
    <citation type="submission" date="2014-04" db="EMBL/GenBank/DDBJ databases">
        <authorList>
            <consortium name="DOE Joint Genome Institute"/>
            <person name="Kuo A."/>
            <person name="Kohler A."/>
            <person name="Jargeat P."/>
            <person name="Nagy L.G."/>
            <person name="Floudas D."/>
            <person name="Copeland A."/>
            <person name="Barry K.W."/>
            <person name="Cichocki N."/>
            <person name="Veneault-Fourrey C."/>
            <person name="LaButti K."/>
            <person name="Lindquist E.A."/>
            <person name="Lipzen A."/>
            <person name="Lundell T."/>
            <person name="Morin E."/>
            <person name="Murat C."/>
            <person name="Sun H."/>
            <person name="Tunlid A."/>
            <person name="Henrissat B."/>
            <person name="Grigoriev I.V."/>
            <person name="Hibbett D.S."/>
            <person name="Martin F."/>
            <person name="Nordberg H.P."/>
            <person name="Cantor M.N."/>
            <person name="Hua S.X."/>
        </authorList>
    </citation>
    <scope>NUCLEOTIDE SEQUENCE [LARGE SCALE GENOMIC DNA]</scope>
    <source>
        <strain evidence="1 2">Ve08.2h10</strain>
    </source>
</reference>
<dbReference type="Proteomes" id="UP000054538">
    <property type="component" value="Unassembled WGS sequence"/>
</dbReference>
<keyword evidence="2" id="KW-1185">Reference proteome</keyword>
<gene>
    <name evidence="1" type="ORF">PAXRUDRAFT_745171</name>
</gene>
<dbReference type="EMBL" id="KN825738">
    <property type="protein sequence ID" value="KIK81738.1"/>
    <property type="molecule type" value="Genomic_DNA"/>
</dbReference>
<sequence length="91" mass="10076">MPGHQAVSSLILSVLVNFRDLSQPQKSAEQSHISANYLFDMTATVKELPHGAPFCNRWVCATKSILDQICAIPVPVMVLRKSRCKPCTPRP</sequence>
<evidence type="ECO:0000313" key="2">
    <source>
        <dbReference type="Proteomes" id="UP000054538"/>
    </source>
</evidence>
<proteinExistence type="predicted"/>
<dbReference type="InParanoid" id="A0A0D0D122"/>
<evidence type="ECO:0000313" key="1">
    <source>
        <dbReference type="EMBL" id="KIK81738.1"/>
    </source>
</evidence>
<reference evidence="2" key="2">
    <citation type="submission" date="2015-01" db="EMBL/GenBank/DDBJ databases">
        <title>Evolutionary Origins and Diversification of the Mycorrhizal Mutualists.</title>
        <authorList>
            <consortium name="DOE Joint Genome Institute"/>
            <consortium name="Mycorrhizal Genomics Consortium"/>
            <person name="Kohler A."/>
            <person name="Kuo A."/>
            <person name="Nagy L.G."/>
            <person name="Floudas D."/>
            <person name="Copeland A."/>
            <person name="Barry K.W."/>
            <person name="Cichocki N."/>
            <person name="Veneault-Fourrey C."/>
            <person name="LaButti K."/>
            <person name="Lindquist E.A."/>
            <person name="Lipzen A."/>
            <person name="Lundell T."/>
            <person name="Morin E."/>
            <person name="Murat C."/>
            <person name="Riley R."/>
            <person name="Ohm R."/>
            <person name="Sun H."/>
            <person name="Tunlid A."/>
            <person name="Henrissat B."/>
            <person name="Grigoriev I.V."/>
            <person name="Hibbett D.S."/>
            <person name="Martin F."/>
        </authorList>
    </citation>
    <scope>NUCLEOTIDE SEQUENCE [LARGE SCALE GENOMIC DNA]</scope>
    <source>
        <strain evidence="2">Ve08.2h10</strain>
    </source>
</reference>
<dbReference type="AlphaFoldDB" id="A0A0D0D122"/>
<dbReference type="HOGENOM" id="CLU_2427721_0_0_1"/>
<accession>A0A0D0D122</accession>
<name>A0A0D0D122_9AGAM</name>
<protein>
    <submittedName>
        <fullName evidence="1">Uncharacterized protein</fullName>
    </submittedName>
</protein>